<proteinExistence type="predicted"/>
<gene>
    <name evidence="2" type="ORF">RRF57_005819</name>
</gene>
<evidence type="ECO:0000313" key="3">
    <source>
        <dbReference type="Proteomes" id="UP001305414"/>
    </source>
</evidence>
<feature type="transmembrane region" description="Helical" evidence="1">
    <location>
        <begin position="177"/>
        <end position="195"/>
    </location>
</feature>
<organism evidence="2 3">
    <name type="scientific">Xylaria bambusicola</name>
    <dbReference type="NCBI Taxonomy" id="326684"/>
    <lineage>
        <taxon>Eukaryota</taxon>
        <taxon>Fungi</taxon>
        <taxon>Dikarya</taxon>
        <taxon>Ascomycota</taxon>
        <taxon>Pezizomycotina</taxon>
        <taxon>Sordariomycetes</taxon>
        <taxon>Xylariomycetidae</taxon>
        <taxon>Xylariales</taxon>
        <taxon>Xylariaceae</taxon>
        <taxon>Xylaria</taxon>
    </lineage>
</organism>
<feature type="transmembrane region" description="Helical" evidence="1">
    <location>
        <begin position="105"/>
        <end position="124"/>
    </location>
</feature>
<protein>
    <submittedName>
        <fullName evidence="2">Uncharacterized protein</fullName>
    </submittedName>
</protein>
<evidence type="ECO:0000313" key="2">
    <source>
        <dbReference type="EMBL" id="KAK5630104.1"/>
    </source>
</evidence>
<evidence type="ECO:0000256" key="1">
    <source>
        <dbReference type="SAM" id="Phobius"/>
    </source>
</evidence>
<dbReference type="EMBL" id="JAWHQM010000013">
    <property type="protein sequence ID" value="KAK5630104.1"/>
    <property type="molecule type" value="Genomic_DNA"/>
</dbReference>
<accession>A0AAN7UQX9</accession>
<dbReference type="Proteomes" id="UP001305414">
    <property type="component" value="Unassembled WGS sequence"/>
</dbReference>
<name>A0AAN7UQX9_9PEZI</name>
<reference evidence="2 3" key="1">
    <citation type="submission" date="2023-10" db="EMBL/GenBank/DDBJ databases">
        <title>Draft genome sequence of Xylaria bambusicola isolate GMP-LS, the root and basal stem rot pathogen of sugarcane in Indonesia.</title>
        <authorList>
            <person name="Selvaraj P."/>
            <person name="Muralishankar V."/>
            <person name="Muruganantham S."/>
            <person name="Sp S."/>
            <person name="Haryani S."/>
            <person name="Lau K.J.X."/>
            <person name="Naqvi N.I."/>
        </authorList>
    </citation>
    <scope>NUCLEOTIDE SEQUENCE [LARGE SCALE GENOMIC DNA]</scope>
    <source>
        <strain evidence="2">GMP-LS</strain>
    </source>
</reference>
<keyword evidence="3" id="KW-1185">Reference proteome</keyword>
<sequence length="196" mass="20973">MLDSFFYTLTASRYAVPISALADRARAAEVIDAIIFHHNVIVAQLFGTHSRIKADQPDPKYGSKDLGVFERTGQGSLNDTYSATIIGNPNNLPARVRRSGTATRVIQALLGTTLVLSIVGWYFGPRQGILPRSPTSIASVLAMLVDGNIFSLCEEQSGEGSIMSFSEMADAVGDMHLFAWASALGATTSAVLAYSQ</sequence>
<keyword evidence="1" id="KW-1133">Transmembrane helix</keyword>
<dbReference type="AlphaFoldDB" id="A0AAN7UQX9"/>
<keyword evidence="1" id="KW-0812">Transmembrane</keyword>
<keyword evidence="1" id="KW-0472">Membrane</keyword>
<comment type="caution">
    <text evidence="2">The sequence shown here is derived from an EMBL/GenBank/DDBJ whole genome shotgun (WGS) entry which is preliminary data.</text>
</comment>